<feature type="domain" description="YprB ribonuclease H-like" evidence="1">
    <location>
        <begin position="51"/>
        <end position="187"/>
    </location>
</feature>
<dbReference type="EMBL" id="HG796221">
    <property type="protein sequence ID" value="CDL65252.1"/>
    <property type="molecule type" value="Genomic_DNA"/>
</dbReference>
<dbReference type="GO" id="GO:0004527">
    <property type="term" value="F:exonuclease activity"/>
    <property type="evidence" value="ECO:0007669"/>
    <property type="project" value="UniProtKB-KW"/>
</dbReference>
<gene>
    <name evidence="2" type="primary">gp19c</name>
</gene>
<name>A0A0A8KWW5_9CAUD</name>
<dbReference type="Proteomes" id="UP000030924">
    <property type="component" value="Segment"/>
</dbReference>
<dbReference type="GO" id="GO:0003676">
    <property type="term" value="F:nucleic acid binding"/>
    <property type="evidence" value="ECO:0007669"/>
    <property type="project" value="InterPro"/>
</dbReference>
<evidence type="ECO:0000313" key="2">
    <source>
        <dbReference type="EMBL" id="CDL65252.1"/>
    </source>
</evidence>
<protein>
    <submittedName>
        <fullName evidence="2">Putative DNA polymerase/exonucleases</fullName>
    </submittedName>
</protein>
<organism evidence="2 3">
    <name type="scientific">Burkholderia phage Bp-AMP4</name>
    <dbReference type="NCBI Taxonomy" id="1437329"/>
    <lineage>
        <taxon>Viruses</taxon>
        <taxon>Duplodnaviria</taxon>
        <taxon>Heunggongvirae</taxon>
        <taxon>Uroviricota</taxon>
        <taxon>Caudoviricetes</taxon>
        <taxon>Autographivirales</taxon>
        <taxon>Autonotataviridae</taxon>
        <taxon>Ampunavirus</taxon>
        <taxon>Ampunavirus BpAMP1</taxon>
    </lineage>
</organism>
<evidence type="ECO:0000313" key="3">
    <source>
        <dbReference type="Proteomes" id="UP000030924"/>
    </source>
</evidence>
<dbReference type="Gene3D" id="3.30.420.10">
    <property type="entry name" value="Ribonuclease H-like superfamily/Ribonuclease H"/>
    <property type="match status" value="1"/>
</dbReference>
<dbReference type="SUPFAM" id="SSF53098">
    <property type="entry name" value="Ribonuclease H-like"/>
    <property type="match status" value="1"/>
</dbReference>
<sequence>MTAPRILVLDIETAPVLAYVWRTFKENVSWDQISTDWYILSFAAKWLGQRDVIYHDQRNRRNIEDDRVLMKALWKLLNEADMVIAHNGKKFDIRKIKARFILNGFPPPSPFRVIDTLLEARKEFAFTSNRLVALTDMLVPEDKKDDHAEFPGFSLWAECLKGNPRAWEVMETYNKQDVISLEKLYLRLRAWMEGHPNVAAYTDPDEITCPKCGSAHVIKKGHRFTQTGKYVRYLCQDCGGWSRGRLMVNTREVRGNLLVN</sequence>
<reference evidence="2 3" key="1">
    <citation type="submission" date="2013-10" db="EMBL/GenBank/DDBJ databases">
        <title>Novel phages display a temperature dependent lifestyle choice that underpins the population dynamics of a tropical bacterial pathogen.</title>
        <authorList>
            <person name="Shan J."/>
            <person name="Korbrisate S."/>
            <person name="Adler-Lazer N."/>
            <person name="Clokie M."/>
            <person name="Galyov E."/>
        </authorList>
    </citation>
    <scope>NUCLEOTIDE SEQUENCE [LARGE SCALE GENOMIC DNA]</scope>
</reference>
<keyword evidence="2" id="KW-0378">Hydrolase</keyword>
<dbReference type="InterPro" id="IPR036397">
    <property type="entry name" value="RNaseH_sf"/>
</dbReference>
<accession>A0A0A8KWW5</accession>
<proteinExistence type="predicted"/>
<dbReference type="Pfam" id="PF13482">
    <property type="entry name" value="RNase_H_2"/>
    <property type="match status" value="1"/>
</dbReference>
<keyword evidence="2" id="KW-0540">Nuclease</keyword>
<keyword evidence="2" id="KW-0269">Exonuclease</keyword>
<evidence type="ECO:0000259" key="1">
    <source>
        <dbReference type="Pfam" id="PF13482"/>
    </source>
</evidence>
<dbReference type="InterPro" id="IPR012337">
    <property type="entry name" value="RNaseH-like_sf"/>
</dbReference>
<dbReference type="InterPro" id="IPR038720">
    <property type="entry name" value="YprB_RNase_H-like_dom"/>
</dbReference>